<dbReference type="AlphaFoldDB" id="A0A068UDR9"/>
<evidence type="ECO:0000259" key="2">
    <source>
        <dbReference type="Pfam" id="PF25829"/>
    </source>
</evidence>
<dbReference type="STRING" id="49390.A0A068UDR9"/>
<dbReference type="Gramene" id="CDP06675">
    <property type="protein sequence ID" value="CDP06675"/>
    <property type="gene ID" value="GSCOC_T00023605001"/>
</dbReference>
<dbReference type="PANTHER" id="PTHR33780">
    <property type="entry name" value="EXPRESSED PROTEIN"/>
    <property type="match status" value="1"/>
</dbReference>
<proteinExistence type="predicted"/>
<feature type="transmembrane region" description="Helical" evidence="1">
    <location>
        <begin position="168"/>
        <end position="190"/>
    </location>
</feature>
<name>A0A068UDR9_COFCA</name>
<accession>A0A068UDR9</accession>
<dbReference type="EMBL" id="HG739106">
    <property type="protein sequence ID" value="CDP06675.1"/>
    <property type="molecule type" value="Genomic_DNA"/>
</dbReference>
<dbReference type="PANTHER" id="PTHR33780:SF3">
    <property type="entry name" value="EXPRESSED PROTEIN"/>
    <property type="match status" value="1"/>
</dbReference>
<reference evidence="4" key="1">
    <citation type="journal article" date="2014" name="Science">
        <title>The coffee genome provides insight into the convergent evolution of caffeine biosynthesis.</title>
        <authorList>
            <person name="Denoeud F."/>
            <person name="Carretero-Paulet L."/>
            <person name="Dereeper A."/>
            <person name="Droc G."/>
            <person name="Guyot R."/>
            <person name="Pietrella M."/>
            <person name="Zheng C."/>
            <person name="Alberti A."/>
            <person name="Anthony F."/>
            <person name="Aprea G."/>
            <person name="Aury J.M."/>
            <person name="Bento P."/>
            <person name="Bernard M."/>
            <person name="Bocs S."/>
            <person name="Campa C."/>
            <person name="Cenci A."/>
            <person name="Combes M.C."/>
            <person name="Crouzillat D."/>
            <person name="Da Silva C."/>
            <person name="Daddiego L."/>
            <person name="De Bellis F."/>
            <person name="Dussert S."/>
            <person name="Garsmeur O."/>
            <person name="Gayraud T."/>
            <person name="Guignon V."/>
            <person name="Jahn K."/>
            <person name="Jamilloux V."/>
            <person name="Joet T."/>
            <person name="Labadie K."/>
            <person name="Lan T."/>
            <person name="Leclercq J."/>
            <person name="Lepelley M."/>
            <person name="Leroy T."/>
            <person name="Li L.T."/>
            <person name="Librado P."/>
            <person name="Lopez L."/>
            <person name="Munoz A."/>
            <person name="Noel B."/>
            <person name="Pallavicini A."/>
            <person name="Perrotta G."/>
            <person name="Poncet V."/>
            <person name="Pot D."/>
            <person name="Priyono X."/>
            <person name="Rigoreau M."/>
            <person name="Rouard M."/>
            <person name="Rozas J."/>
            <person name="Tranchant-Dubreuil C."/>
            <person name="VanBuren R."/>
            <person name="Zhang Q."/>
            <person name="Andrade A.C."/>
            <person name="Argout X."/>
            <person name="Bertrand B."/>
            <person name="de Kochko A."/>
            <person name="Graziosi G."/>
            <person name="Henry R.J."/>
            <person name="Jayarama X."/>
            <person name="Ming R."/>
            <person name="Nagai C."/>
            <person name="Rounsley S."/>
            <person name="Sankoff D."/>
            <person name="Giuliano G."/>
            <person name="Albert V.A."/>
            <person name="Wincker P."/>
            <person name="Lashermes P."/>
        </authorList>
    </citation>
    <scope>NUCLEOTIDE SEQUENCE [LARGE SCALE GENOMIC DNA]</scope>
    <source>
        <strain evidence="4">cv. DH200-94</strain>
    </source>
</reference>
<feature type="transmembrane region" description="Helical" evidence="1">
    <location>
        <begin position="12"/>
        <end position="35"/>
    </location>
</feature>
<dbReference type="Proteomes" id="UP000295252">
    <property type="component" value="Chromosome VIII"/>
</dbReference>
<dbReference type="OrthoDB" id="2014701at2759"/>
<dbReference type="FunCoup" id="A0A068UDR9">
    <property type="interactions" value="761"/>
</dbReference>
<evidence type="ECO:0000256" key="1">
    <source>
        <dbReference type="SAM" id="Phobius"/>
    </source>
</evidence>
<keyword evidence="1" id="KW-1133">Transmembrane helix</keyword>
<evidence type="ECO:0000313" key="3">
    <source>
        <dbReference type="EMBL" id="CDP06675.1"/>
    </source>
</evidence>
<gene>
    <name evidence="3" type="ORF">GSCOC_T00023605001</name>
</gene>
<dbReference type="InterPro" id="IPR057713">
    <property type="entry name" value="DUF7953"/>
</dbReference>
<keyword evidence="1" id="KW-0812">Transmembrane</keyword>
<dbReference type="OMA" id="QDQARFM"/>
<evidence type="ECO:0000313" key="4">
    <source>
        <dbReference type="Proteomes" id="UP000295252"/>
    </source>
</evidence>
<dbReference type="Pfam" id="PF25829">
    <property type="entry name" value="DUF7953"/>
    <property type="match status" value="1"/>
</dbReference>
<organism evidence="3 4">
    <name type="scientific">Coffea canephora</name>
    <name type="common">Robusta coffee</name>
    <dbReference type="NCBI Taxonomy" id="49390"/>
    <lineage>
        <taxon>Eukaryota</taxon>
        <taxon>Viridiplantae</taxon>
        <taxon>Streptophyta</taxon>
        <taxon>Embryophyta</taxon>
        <taxon>Tracheophyta</taxon>
        <taxon>Spermatophyta</taxon>
        <taxon>Magnoliopsida</taxon>
        <taxon>eudicotyledons</taxon>
        <taxon>Gunneridae</taxon>
        <taxon>Pentapetalae</taxon>
        <taxon>asterids</taxon>
        <taxon>lamiids</taxon>
        <taxon>Gentianales</taxon>
        <taxon>Rubiaceae</taxon>
        <taxon>Ixoroideae</taxon>
        <taxon>Gardenieae complex</taxon>
        <taxon>Bertiereae - Coffeeae clade</taxon>
        <taxon>Coffeeae</taxon>
        <taxon>Coffea</taxon>
    </lineage>
</organism>
<protein>
    <recommendedName>
        <fullName evidence="2">DUF7953 domain-containing protein</fullName>
    </recommendedName>
</protein>
<dbReference type="InParanoid" id="A0A068UDR9"/>
<dbReference type="PhylomeDB" id="A0A068UDR9"/>
<feature type="domain" description="DUF7953" evidence="2">
    <location>
        <begin position="33"/>
        <end position="144"/>
    </location>
</feature>
<sequence>MHLRLNRCRAHVTVVLFCSIYLLIWFPEFIAGAVVTLDSIEIYQTHELLKEPTVYFQCKGENKTFLPDVKKKNVLYSFKGEESWQPLTELTEKKCKRCGVYEHDSITSNDVFDEWELCASDFTRSDGKFIHMKEKEFNATFLCPECVPLGNASEHSSASHNREKGTHWVLVVLISASVGVVVILAMVAAYKYWQKRRKQQEQARFLKLFEEGDEIEDELGIGPLSHVI</sequence>
<keyword evidence="1" id="KW-0472">Membrane</keyword>
<keyword evidence="4" id="KW-1185">Reference proteome</keyword>